<sequence length="207" mass="23552">MLSLPRLRSTLTGPSKGDCRDINAYDDNFISARWDQYGFLQDYEPFQPKIADVRTDPDYLKKKCAQDIKRDKDGHLERARKRLFMPVDELSGDKEDGAAVGGWLNYVARYERCNFGEATLRHILPRVRKRVSYLNVQVNDPPAYTGNRCSLLLLSEPKNRPAAEQQEREKREAVLESTRLIAAELGFGHSDHEAVSEGKVVMALAIL</sequence>
<dbReference type="AlphaFoldDB" id="A0A366SC56"/>
<evidence type="ECO:0000313" key="2">
    <source>
        <dbReference type="Proteomes" id="UP000253153"/>
    </source>
</evidence>
<gene>
    <name evidence="1" type="ORF">FIESC28_00891</name>
</gene>
<dbReference type="Proteomes" id="UP000253153">
    <property type="component" value="Unassembled WGS sequence"/>
</dbReference>
<comment type="caution">
    <text evidence="1">The sequence shown here is derived from an EMBL/GenBank/DDBJ whole genome shotgun (WGS) entry which is preliminary data.</text>
</comment>
<organism evidence="1 2">
    <name type="scientific">Fusarium coffeatum</name>
    <dbReference type="NCBI Taxonomy" id="231269"/>
    <lineage>
        <taxon>Eukaryota</taxon>
        <taxon>Fungi</taxon>
        <taxon>Dikarya</taxon>
        <taxon>Ascomycota</taxon>
        <taxon>Pezizomycotina</taxon>
        <taxon>Sordariomycetes</taxon>
        <taxon>Hypocreomycetidae</taxon>
        <taxon>Hypocreales</taxon>
        <taxon>Nectriaceae</taxon>
        <taxon>Fusarium</taxon>
        <taxon>Fusarium incarnatum-equiseti species complex</taxon>
    </lineage>
</organism>
<evidence type="ECO:0000313" key="1">
    <source>
        <dbReference type="EMBL" id="RBR26246.1"/>
    </source>
</evidence>
<accession>A0A366SC56</accession>
<protein>
    <submittedName>
        <fullName evidence="1">Uncharacterized protein</fullName>
    </submittedName>
</protein>
<dbReference type="RefSeq" id="XP_031020837.1">
    <property type="nucleotide sequence ID" value="XM_031155042.1"/>
</dbReference>
<name>A0A366SC56_9HYPO</name>
<dbReference type="EMBL" id="QKXC01000024">
    <property type="protein sequence ID" value="RBR26246.1"/>
    <property type="molecule type" value="Genomic_DNA"/>
</dbReference>
<keyword evidence="2" id="KW-1185">Reference proteome</keyword>
<proteinExistence type="predicted"/>
<reference evidence="1 2" key="1">
    <citation type="submission" date="2018-06" db="EMBL/GenBank/DDBJ databases">
        <title>Fusarium incarnatum-equiseti species complex species 28.</title>
        <authorList>
            <person name="Gardiner D.M."/>
        </authorList>
    </citation>
    <scope>NUCLEOTIDE SEQUENCE [LARGE SCALE GENOMIC DNA]</scope>
    <source>
        <strain evidence="1 2">FIESC_28</strain>
    </source>
</reference>
<dbReference type="GeneID" id="41990338"/>